<evidence type="ECO:0000313" key="2">
    <source>
        <dbReference type="Proteomes" id="UP000054770"/>
    </source>
</evidence>
<keyword evidence="2" id="KW-1185">Reference proteome</keyword>
<dbReference type="RefSeq" id="WP_125483079.1">
    <property type="nucleotide sequence ID" value="NZ_FCON02000093.1"/>
</dbReference>
<evidence type="ECO:0000313" key="1">
    <source>
        <dbReference type="EMBL" id="SAL80478.1"/>
    </source>
</evidence>
<dbReference type="Proteomes" id="UP000054770">
    <property type="component" value="Unassembled WGS sequence"/>
</dbReference>
<organism evidence="1 2">
    <name type="scientific">Caballeronia choica</name>
    <dbReference type="NCBI Taxonomy" id="326476"/>
    <lineage>
        <taxon>Bacteria</taxon>
        <taxon>Pseudomonadati</taxon>
        <taxon>Pseudomonadota</taxon>
        <taxon>Betaproteobacteria</taxon>
        <taxon>Burkholderiales</taxon>
        <taxon>Burkholderiaceae</taxon>
        <taxon>Caballeronia</taxon>
    </lineage>
</organism>
<dbReference type="EMBL" id="FCON02000093">
    <property type="protein sequence ID" value="SAL80478.1"/>
    <property type="molecule type" value="Genomic_DNA"/>
</dbReference>
<name>A0A158KH58_9BURK</name>
<proteinExistence type="predicted"/>
<comment type="caution">
    <text evidence="1">The sequence shown here is derived from an EMBL/GenBank/DDBJ whole genome shotgun (WGS) entry which is preliminary data.</text>
</comment>
<protein>
    <submittedName>
        <fullName evidence="1">Uncharacterized protein</fullName>
    </submittedName>
</protein>
<dbReference type="OrthoDB" id="9818203at2"/>
<gene>
    <name evidence="1" type="ORF">AWB68_05866</name>
</gene>
<sequence length="566" mass="62402">MSSSLRKRERRARLLAGVLRQSGAEKTGDGIYDALTSERHVFLGTARGSPEARMVSWHESFHGFLNASTCHGNAMLLAGSLATAGYERFNALVERMIDVALITHETYATVTGISAATGAVFDEEILRNYPSYQAFLRSFLNVFPHGSQPVLSVMALTSCARVAIQTPIYEPLLAGPCETWPDIDVDAVGAPDRRFARLMTRPFVDRAIAAMHAALREAGEPYASVARPDIDAATERRIWQTAKTSVMATASEAAFVEFAEILTRDTGKAPGFGDQKIGIGALITKVEAFAGDRLKTQFRTPASEADDEHSLLMDFRQEQLILMENPLPATIASLATHQPSTPDLFVLSADGQQYVQFIAMPLGKARMLYDPLDGADLLNQGIDDVIACLRRRWAPPDMEPRVELFSLGPSEAPPVIERLTGQGVTVFAVITLSVLREANWVVSWLSSAATPVKRLAVLIDDDPIELIDRHGKRGAALHFGYFQARSAVADDAHTEVLSFLAADEPDTLYFTPCTTPFRQASIEYAQRRFDTVSLGMDFLKPWLPMLQRVISHTLREEGRFGDRFWI</sequence>
<reference evidence="1" key="1">
    <citation type="submission" date="2016-01" db="EMBL/GenBank/DDBJ databases">
        <authorList>
            <person name="Peeters C."/>
        </authorList>
    </citation>
    <scope>NUCLEOTIDE SEQUENCE [LARGE SCALE GENOMIC DNA]</scope>
    <source>
        <strain evidence="1">LMG 22940</strain>
    </source>
</reference>
<dbReference type="AlphaFoldDB" id="A0A158KH58"/>
<accession>A0A158KH58</accession>